<dbReference type="Proteomes" id="UP000245698">
    <property type="component" value="Unassembled WGS sequence"/>
</dbReference>
<dbReference type="AlphaFoldDB" id="A0A2P9AR95"/>
<evidence type="ECO:0000313" key="2">
    <source>
        <dbReference type="Proteomes" id="UP000245698"/>
    </source>
</evidence>
<evidence type="ECO:0000313" key="1">
    <source>
        <dbReference type="EMBL" id="SJM33633.1"/>
    </source>
</evidence>
<accession>A0A2P9AR95</accession>
<sequence>MRRRRIRSRPIAFAAQGRAAFPAPVVNYSSLSSVFSFASERGWTRVNIGAITSVV</sequence>
<name>A0A2P9AR95_9HYPH</name>
<reference evidence="2" key="1">
    <citation type="submission" date="2016-12" db="EMBL/GenBank/DDBJ databases">
        <authorList>
            <person name="Brunel B."/>
        </authorList>
    </citation>
    <scope>NUCLEOTIDE SEQUENCE [LARGE SCALE GENOMIC DNA]</scope>
</reference>
<organism evidence="1 2">
    <name type="scientific">Mesorhizobium delmotii</name>
    <dbReference type="NCBI Taxonomy" id="1631247"/>
    <lineage>
        <taxon>Bacteria</taxon>
        <taxon>Pseudomonadati</taxon>
        <taxon>Pseudomonadota</taxon>
        <taxon>Alphaproteobacteria</taxon>
        <taxon>Hyphomicrobiales</taxon>
        <taxon>Phyllobacteriaceae</taxon>
        <taxon>Mesorhizobium</taxon>
    </lineage>
</organism>
<protein>
    <submittedName>
        <fullName evidence="1">Uncharacterized protein</fullName>
    </submittedName>
</protein>
<gene>
    <name evidence="1" type="ORF">BQ8482_360034</name>
</gene>
<proteinExistence type="predicted"/>
<keyword evidence="2" id="KW-1185">Reference proteome</keyword>
<dbReference type="EMBL" id="FUIG01000044">
    <property type="protein sequence ID" value="SJM33633.1"/>
    <property type="molecule type" value="Genomic_DNA"/>
</dbReference>